<dbReference type="InterPro" id="IPR050570">
    <property type="entry name" value="Cell_wall_metabolism_enzyme"/>
</dbReference>
<dbReference type="InterPro" id="IPR057309">
    <property type="entry name" value="PcsB_CC"/>
</dbReference>
<comment type="caution">
    <text evidence="7">The sequence shown here is derived from an EMBL/GenBank/DDBJ whole genome shotgun (WGS) entry which is preliminary data.</text>
</comment>
<dbReference type="Proteomes" id="UP000535491">
    <property type="component" value="Unassembled WGS sequence"/>
</dbReference>
<dbReference type="Gene3D" id="6.10.250.3150">
    <property type="match status" value="1"/>
</dbReference>
<feature type="domain" description="M23ase beta-sheet core" evidence="5">
    <location>
        <begin position="247"/>
        <end position="345"/>
    </location>
</feature>
<keyword evidence="1 4" id="KW-0732">Signal</keyword>
<sequence length="350" mass="39278">MKRELLVGVLAVSLAFSTWVAEPAFATGTNPEKKLKEIQQDKKKAKTDLNKTQAELNEKKKKLQALEEQVGKLDEQIASHTKKLLDNQKLLEKQDKQFKETLVRMYQKNELDYTAQLLASDSFSEFLTRYETLRVILKRERAILEGYIETKNKIEKEKAAVEAKKEKQAPILKAAQKEYQSIKSVLAKQTNNLEKLEHQEELTKEAIEEKNRLVREANGMYSGRGTGVLQWPANGKVTSGYGWRSGRMHEGIDVANSIGTPIYAADSGTVSLTKSNPGGYGYYVVINHGNGLSTLYAHMYRSTVTVSVGDKVRKGQRIASIGNNGRSSGPHLHFEVHKNGNPVDPMKYLP</sequence>
<dbReference type="InterPro" id="IPR011055">
    <property type="entry name" value="Dup_hybrid_motif"/>
</dbReference>
<evidence type="ECO:0000313" key="7">
    <source>
        <dbReference type="EMBL" id="MBA4495334.1"/>
    </source>
</evidence>
<feature type="signal peptide" evidence="4">
    <location>
        <begin position="1"/>
        <end position="26"/>
    </location>
</feature>
<feature type="coiled-coil region" evidence="2">
    <location>
        <begin position="137"/>
        <end position="216"/>
    </location>
</feature>
<evidence type="ECO:0000259" key="6">
    <source>
        <dbReference type="Pfam" id="PF24568"/>
    </source>
</evidence>
<dbReference type="Pfam" id="PF01551">
    <property type="entry name" value="Peptidase_M23"/>
    <property type="match status" value="1"/>
</dbReference>
<organism evidence="7 8">
    <name type="scientific">Paenactinomyces guangxiensis</name>
    <dbReference type="NCBI Taxonomy" id="1490290"/>
    <lineage>
        <taxon>Bacteria</taxon>
        <taxon>Bacillati</taxon>
        <taxon>Bacillota</taxon>
        <taxon>Bacilli</taxon>
        <taxon>Bacillales</taxon>
        <taxon>Thermoactinomycetaceae</taxon>
        <taxon>Paenactinomyces</taxon>
    </lineage>
</organism>
<dbReference type="CDD" id="cd12797">
    <property type="entry name" value="M23_peptidase"/>
    <property type="match status" value="1"/>
</dbReference>
<dbReference type="Gene3D" id="2.70.70.10">
    <property type="entry name" value="Glucose Permease (Domain IIA)"/>
    <property type="match status" value="1"/>
</dbReference>
<dbReference type="PANTHER" id="PTHR21666:SF270">
    <property type="entry name" value="MUREIN HYDROLASE ACTIVATOR ENVC"/>
    <property type="match status" value="1"/>
</dbReference>
<dbReference type="AlphaFoldDB" id="A0A7W2A9J8"/>
<feature type="chain" id="PRO_5031019673" evidence="4">
    <location>
        <begin position="27"/>
        <end position="350"/>
    </location>
</feature>
<accession>A0A7W2A9J8</accession>
<name>A0A7W2A9J8_9BACL</name>
<proteinExistence type="predicted"/>
<dbReference type="RefSeq" id="WP_181752672.1">
    <property type="nucleotide sequence ID" value="NZ_JACEIQ010000014.1"/>
</dbReference>
<feature type="region of interest" description="Disordered" evidence="3">
    <location>
        <begin position="320"/>
        <end position="350"/>
    </location>
</feature>
<evidence type="ECO:0000256" key="4">
    <source>
        <dbReference type="SAM" id="SignalP"/>
    </source>
</evidence>
<keyword evidence="8" id="KW-1185">Reference proteome</keyword>
<evidence type="ECO:0000256" key="1">
    <source>
        <dbReference type="ARBA" id="ARBA00022729"/>
    </source>
</evidence>
<gene>
    <name evidence="7" type="ORF">H1191_13570</name>
</gene>
<evidence type="ECO:0000313" key="8">
    <source>
        <dbReference type="Proteomes" id="UP000535491"/>
    </source>
</evidence>
<feature type="coiled-coil region" evidence="2">
    <location>
        <begin position="35"/>
        <end position="83"/>
    </location>
</feature>
<dbReference type="GO" id="GO:0004222">
    <property type="term" value="F:metalloendopeptidase activity"/>
    <property type="evidence" value="ECO:0007669"/>
    <property type="project" value="TreeGrafter"/>
</dbReference>
<dbReference type="Pfam" id="PF24568">
    <property type="entry name" value="CC_PcsB"/>
    <property type="match status" value="1"/>
</dbReference>
<reference evidence="7 8" key="1">
    <citation type="submission" date="2020-07" db="EMBL/GenBank/DDBJ databases">
        <authorList>
            <person name="Feng H."/>
        </authorList>
    </citation>
    <scope>NUCLEOTIDE SEQUENCE [LARGE SCALE GENOMIC DNA]</scope>
    <source>
        <strain evidence="8">s-10</strain>
    </source>
</reference>
<dbReference type="PANTHER" id="PTHR21666">
    <property type="entry name" value="PEPTIDASE-RELATED"/>
    <property type="match status" value="1"/>
</dbReference>
<dbReference type="InterPro" id="IPR016047">
    <property type="entry name" value="M23ase_b-sheet_dom"/>
</dbReference>
<dbReference type="EMBL" id="JACEIQ010000014">
    <property type="protein sequence ID" value="MBA4495334.1"/>
    <property type="molecule type" value="Genomic_DNA"/>
</dbReference>
<keyword evidence="2" id="KW-0175">Coiled coil</keyword>
<evidence type="ECO:0000256" key="2">
    <source>
        <dbReference type="SAM" id="Coils"/>
    </source>
</evidence>
<feature type="domain" description="Peptidoglycan hydrolase PcsB coiled-coil" evidence="6">
    <location>
        <begin position="88"/>
        <end position="156"/>
    </location>
</feature>
<evidence type="ECO:0000256" key="3">
    <source>
        <dbReference type="SAM" id="MobiDB-lite"/>
    </source>
</evidence>
<evidence type="ECO:0000259" key="5">
    <source>
        <dbReference type="Pfam" id="PF01551"/>
    </source>
</evidence>
<protein>
    <submittedName>
        <fullName evidence="7">Peptidoglycan DD-metalloendopeptidase family protein</fullName>
    </submittedName>
</protein>
<dbReference type="SUPFAM" id="SSF51261">
    <property type="entry name" value="Duplicated hybrid motif"/>
    <property type="match status" value="1"/>
</dbReference>